<sequence>MNQADIENMIQSYVAAEKAVLEGKSITFNGQSMTMESLSEIRKGRAYWERRLSDLIASRRGRPMYKVARFP</sequence>
<name>A0A3S4E991_SEROD</name>
<dbReference type="RefSeq" id="WP_004957939.1">
    <property type="nucleotide sequence ID" value="NZ_LR134117.1"/>
</dbReference>
<dbReference type="KEGG" id="sof:NCTC11214_02191"/>
<evidence type="ECO:0000313" key="1">
    <source>
        <dbReference type="EMBL" id="VDZ56692.1"/>
    </source>
</evidence>
<reference evidence="1 2" key="1">
    <citation type="submission" date="2018-12" db="EMBL/GenBank/DDBJ databases">
        <authorList>
            <consortium name="Pathogen Informatics"/>
        </authorList>
    </citation>
    <scope>NUCLEOTIDE SEQUENCE [LARGE SCALE GENOMIC DNA]</scope>
    <source>
        <strain evidence="1 2">NCTC11214</strain>
    </source>
</reference>
<protein>
    <recommendedName>
        <fullName evidence="3">Primosomal replication protein PriB/PriC domain protein</fullName>
    </recommendedName>
</protein>
<evidence type="ECO:0000313" key="2">
    <source>
        <dbReference type="Proteomes" id="UP000281391"/>
    </source>
</evidence>
<dbReference type="EMBL" id="LR134117">
    <property type="protein sequence ID" value="VDZ56692.1"/>
    <property type="molecule type" value="Genomic_DNA"/>
</dbReference>
<dbReference type="Proteomes" id="UP000281391">
    <property type="component" value="Chromosome"/>
</dbReference>
<organism evidence="1 2">
    <name type="scientific">Serratia odorifera</name>
    <dbReference type="NCBI Taxonomy" id="618"/>
    <lineage>
        <taxon>Bacteria</taxon>
        <taxon>Pseudomonadati</taxon>
        <taxon>Pseudomonadota</taxon>
        <taxon>Gammaproteobacteria</taxon>
        <taxon>Enterobacterales</taxon>
        <taxon>Yersiniaceae</taxon>
        <taxon>Serratia</taxon>
    </lineage>
</organism>
<proteinExistence type="predicted"/>
<accession>A0A3S4E991</accession>
<dbReference type="AlphaFoldDB" id="A0A3S4E991"/>
<evidence type="ECO:0008006" key="3">
    <source>
        <dbReference type="Google" id="ProtNLM"/>
    </source>
</evidence>
<gene>
    <name evidence="1" type="ORF">NCTC11214_02191</name>
</gene>